<sequence>MKLTSSFAALSSVVVIALCLGQAQADTVTTPLGLTKVDDKGVPVTPLTYLNLAPASKELADAAKKVTTPPPMIHEKRLLPGGGDHLQPVVEQFTSKGISIKRELGNSLIPSLPLLGALDNEGDHTNANPPKPQPQRRLLDALKSLELPEGSDFMPANHQELGQRTVHPLNRRDDNPLDINLLGKGLPELLPTKLPGSKRGSSSGLNLLGEDIPLDAIKLPGVRRNDDPLQLGLQTGNKQDLDAAKSLLGGLLPIKRDDNPLQLGLQTGNQQDLDMAKSLLGGLLPIKRDEVPVKPVDLGLHTGNEQDMQRAQDFLGGLLGGVHEKRDTISPDNIDLTSLKQLGEAATAEAAKDAVPVALTPVKQAASPAVQGIKTANALCTSFGCEQMLKGAVDGVKKEVPIPLPQRRALGDKDPFAGGLLDNHGWVAGVPVKRAQDPLVDTILDTSDVGRDAILDLKTKADDAAGEFVKNMYTKHGEVQTKRALNIPSYSLFPGAGPQAKEAAQELVDFIGLPLPGTKRMEKVRRK</sequence>
<evidence type="ECO:0000313" key="3">
    <source>
        <dbReference type="Proteomes" id="UP000324022"/>
    </source>
</evidence>
<protein>
    <submittedName>
        <fullName evidence="2">Uncharacterized protein</fullName>
    </submittedName>
</protein>
<dbReference type="Proteomes" id="UP000324022">
    <property type="component" value="Unassembled WGS sequence"/>
</dbReference>
<dbReference type="OrthoDB" id="2552594at2759"/>
<organism evidence="2 3">
    <name type="scientific">Ustilago trichophora</name>
    <dbReference type="NCBI Taxonomy" id="86804"/>
    <lineage>
        <taxon>Eukaryota</taxon>
        <taxon>Fungi</taxon>
        <taxon>Dikarya</taxon>
        <taxon>Basidiomycota</taxon>
        <taxon>Ustilaginomycotina</taxon>
        <taxon>Ustilaginomycetes</taxon>
        <taxon>Ustilaginales</taxon>
        <taxon>Ustilaginaceae</taxon>
        <taxon>Ustilago</taxon>
    </lineage>
</organism>
<dbReference type="AlphaFoldDB" id="A0A5C3E6T7"/>
<evidence type="ECO:0000313" key="2">
    <source>
        <dbReference type="EMBL" id="SPO25009.1"/>
    </source>
</evidence>
<name>A0A5C3E6T7_9BASI</name>
<gene>
    <name evidence="2" type="ORF">UTRI_01521_B</name>
</gene>
<proteinExistence type="predicted"/>
<feature type="chain" id="PRO_5023126807" evidence="1">
    <location>
        <begin position="26"/>
        <end position="527"/>
    </location>
</feature>
<dbReference type="EMBL" id="OOIN01000008">
    <property type="protein sequence ID" value="SPO25009.1"/>
    <property type="molecule type" value="Genomic_DNA"/>
</dbReference>
<keyword evidence="1" id="KW-0732">Signal</keyword>
<accession>A0A5C3E6T7</accession>
<feature type="signal peptide" evidence="1">
    <location>
        <begin position="1"/>
        <end position="25"/>
    </location>
</feature>
<keyword evidence="3" id="KW-1185">Reference proteome</keyword>
<reference evidence="2 3" key="1">
    <citation type="submission" date="2018-03" db="EMBL/GenBank/DDBJ databases">
        <authorList>
            <person name="Guldener U."/>
        </authorList>
    </citation>
    <scope>NUCLEOTIDE SEQUENCE [LARGE SCALE GENOMIC DNA]</scope>
    <source>
        <strain evidence="2 3">NBRC100155</strain>
    </source>
</reference>
<evidence type="ECO:0000256" key="1">
    <source>
        <dbReference type="SAM" id="SignalP"/>
    </source>
</evidence>